<keyword evidence="2" id="KW-1185">Reference proteome</keyword>
<comment type="caution">
    <text evidence="1">The sequence shown here is derived from an EMBL/GenBank/DDBJ whole genome shotgun (WGS) entry which is preliminary data.</text>
</comment>
<dbReference type="AlphaFoldDB" id="A0A328PK83"/>
<organism evidence="1 2">
    <name type="scientific">Mycoplasma wenyonii</name>
    <dbReference type="NCBI Taxonomy" id="65123"/>
    <lineage>
        <taxon>Bacteria</taxon>
        <taxon>Bacillati</taxon>
        <taxon>Mycoplasmatota</taxon>
        <taxon>Mollicutes</taxon>
        <taxon>Mycoplasmataceae</taxon>
        <taxon>Mycoplasma</taxon>
    </lineage>
</organism>
<accession>A0A328PK83</accession>
<evidence type="ECO:0000313" key="2">
    <source>
        <dbReference type="Proteomes" id="UP000249762"/>
    </source>
</evidence>
<evidence type="ECO:0000313" key="1">
    <source>
        <dbReference type="EMBL" id="RAO94884.1"/>
    </source>
</evidence>
<dbReference type="EMBL" id="QKVO01000013">
    <property type="protein sequence ID" value="RAO94884.1"/>
    <property type="molecule type" value="Genomic_DNA"/>
</dbReference>
<name>A0A328PK83_9MOLU</name>
<gene>
    <name evidence="1" type="ORF">DNK47_02705</name>
</gene>
<proteinExistence type="predicted"/>
<protein>
    <submittedName>
        <fullName evidence="1">Uncharacterized protein</fullName>
    </submittedName>
</protein>
<dbReference type="RefSeq" id="WP_112665718.1">
    <property type="nucleotide sequence ID" value="NZ_QKVO01000013.1"/>
</dbReference>
<sequence length="203" mass="22274">MLAIFKLVIGVAGVGAGVGVPVMVNRIVSTTGRAVQAVNESHIVKTIRQEITENKENEKLLEALKDLASKNCKLVKNSQNPNNSFESLYACRESDNVFNFYYLGKREEVKKNGVSEVKKVKTLSYEKESNNHNLVLTLEDKEQSVTNTVIKMGVADQNGGGWAHFKNVDLSSSCKVAKPILGSDILECKLTEDGTSSYSFSIL</sequence>
<dbReference type="OrthoDB" id="9833884at2"/>
<dbReference type="Proteomes" id="UP000249762">
    <property type="component" value="Unassembled WGS sequence"/>
</dbReference>
<reference evidence="2" key="1">
    <citation type="submission" date="2018-06" db="EMBL/GenBank/DDBJ databases">
        <authorList>
            <person name="Martinez Ocampo F."/>
            <person name="Quiroz Castaneda R.E."/>
            <person name="Rojas Lopez X."/>
        </authorList>
    </citation>
    <scope>NUCLEOTIDE SEQUENCE [LARGE SCALE GENOMIC DNA]</scope>
    <source>
        <strain evidence="2">INIFAP02</strain>
    </source>
</reference>